<name>A0AC61NBR9_9BACT</name>
<keyword evidence="2" id="KW-1185">Reference proteome</keyword>
<gene>
    <name evidence="1" type="ORF">K4L44_09815</name>
</gene>
<protein>
    <submittedName>
        <fullName evidence="1">Glycosyltransferase</fullName>
        <ecNumber evidence="1">2.4.-.-</ecNumber>
    </submittedName>
</protein>
<keyword evidence="1" id="KW-0328">Glycosyltransferase</keyword>
<keyword evidence="1" id="KW-0808">Transferase</keyword>
<dbReference type="EC" id="2.4.-.-" evidence="1"/>
<organism evidence="1 2">
    <name type="scientific">Halosquirtibacter laminarini</name>
    <dbReference type="NCBI Taxonomy" id="3374600"/>
    <lineage>
        <taxon>Bacteria</taxon>
        <taxon>Pseudomonadati</taxon>
        <taxon>Bacteroidota</taxon>
        <taxon>Bacteroidia</taxon>
        <taxon>Marinilabiliales</taxon>
        <taxon>Prolixibacteraceae</taxon>
        <taxon>Halosquirtibacter</taxon>
    </lineage>
</organism>
<accession>A0AC61NBR9</accession>
<evidence type="ECO:0000313" key="2">
    <source>
        <dbReference type="Proteomes" id="UP000826212"/>
    </source>
</evidence>
<evidence type="ECO:0000313" key="1">
    <source>
        <dbReference type="EMBL" id="QZE12884.1"/>
    </source>
</evidence>
<dbReference type="Proteomes" id="UP000826212">
    <property type="component" value="Chromosome"/>
</dbReference>
<reference evidence="1" key="1">
    <citation type="submission" date="2021-08" db="EMBL/GenBank/DDBJ databases">
        <title>Novel anaerobic bacterium isolated from sea squirt in East Sea, Republic of Korea.</title>
        <authorList>
            <person name="Nguyen T.H."/>
            <person name="Li Z."/>
            <person name="Lee Y.-J."/>
            <person name="Ko J."/>
            <person name="Kim S.-G."/>
        </authorList>
    </citation>
    <scope>NUCLEOTIDE SEQUENCE</scope>
    <source>
        <strain evidence="1">KCTC 25031</strain>
    </source>
</reference>
<sequence length="363" mass="41248">MKKILHVIGGMNRAGAETMLMNIYRAIDRSEYQFDFVYYTKVKCDYDDEIYSLGGKVFYARASNLVVNVFDIYKLIRKNGPYVAVHSHTLLNIGYSMIAASLAGVKIRIAHSHNTQNFIKPNLFQKLYEKSAKVLVYTFANQYICCGREAGEYLFPNQSHVTFIPNSINFDSFTDISQTSCDELSQSLDIKSNEHVLIQVGRLSEVKNFSFSIDVCSELKRREVAFKFLIVGSGHLEAELKNKVNQLGLQDNIKFLGIRTDIPVLFKVADLFLMPSYHEGFPVVLVESQVAGLYSLVSDNVSSEVDRGVGLVSFNSLKLNEWTELVLDRFTNKCKNIDTDYLEKLSDFNIDNSVKMITTIYDK</sequence>
<dbReference type="EMBL" id="CP081303">
    <property type="protein sequence ID" value="QZE12884.1"/>
    <property type="molecule type" value="Genomic_DNA"/>
</dbReference>
<proteinExistence type="predicted"/>